<accession>A0A9X0U3L4</accession>
<feature type="transmembrane region" description="Helical" evidence="1">
    <location>
        <begin position="12"/>
        <end position="30"/>
    </location>
</feature>
<evidence type="ECO:0000313" key="3">
    <source>
        <dbReference type="Proteomes" id="UP000535182"/>
    </source>
</evidence>
<comment type="caution">
    <text evidence="2">The sequence shown here is derived from an EMBL/GenBank/DDBJ whole genome shotgun (WGS) entry which is preliminary data.</text>
</comment>
<evidence type="ECO:0000256" key="1">
    <source>
        <dbReference type="SAM" id="Phobius"/>
    </source>
</evidence>
<evidence type="ECO:0008006" key="4">
    <source>
        <dbReference type="Google" id="ProtNLM"/>
    </source>
</evidence>
<sequence>MMTTLAFSSLGSVMWGGITFLAGIASKGIVDSYLRRRDDTHKFLLDKRLHFLEEQLSKFYWPTYLHLQKENLLWDRLKDRDQDPNSPQSRLSIQIESAGILRNHRDALAVIEDHLHLAGDTTIVEASLRYVRHVKVFEMLREAGLKDDPVSHGEPYPHDYFPLIEKRVNALQTEYDQLILRLRPAERD</sequence>
<name>A0A9X0U3L4_9BACT</name>
<dbReference type="EMBL" id="JACHEB010000001">
    <property type="protein sequence ID" value="MBB5326902.1"/>
    <property type="molecule type" value="Genomic_DNA"/>
</dbReference>
<protein>
    <recommendedName>
        <fullName evidence="4">DUF4760 domain-containing protein</fullName>
    </recommendedName>
</protein>
<keyword evidence="1" id="KW-0812">Transmembrane</keyword>
<gene>
    <name evidence="2" type="ORF">HDF14_000496</name>
</gene>
<dbReference type="Proteomes" id="UP000535182">
    <property type="component" value="Unassembled WGS sequence"/>
</dbReference>
<dbReference type="RefSeq" id="WP_183973154.1">
    <property type="nucleotide sequence ID" value="NZ_JACHEB010000001.1"/>
</dbReference>
<keyword evidence="3" id="KW-1185">Reference proteome</keyword>
<keyword evidence="1" id="KW-0472">Membrane</keyword>
<proteinExistence type="predicted"/>
<reference evidence="2 3" key="1">
    <citation type="submission" date="2020-08" db="EMBL/GenBank/DDBJ databases">
        <title>Genomic Encyclopedia of Type Strains, Phase IV (KMG-V): Genome sequencing to study the core and pangenomes of soil and plant-associated prokaryotes.</title>
        <authorList>
            <person name="Whitman W."/>
        </authorList>
    </citation>
    <scope>NUCLEOTIDE SEQUENCE [LARGE SCALE GENOMIC DNA]</scope>
    <source>
        <strain evidence="2 3">X5P2</strain>
    </source>
</reference>
<organism evidence="2 3">
    <name type="scientific">Tunturiibacter gelidiferens</name>
    <dbReference type="NCBI Taxonomy" id="3069689"/>
    <lineage>
        <taxon>Bacteria</taxon>
        <taxon>Pseudomonadati</taxon>
        <taxon>Acidobacteriota</taxon>
        <taxon>Terriglobia</taxon>
        <taxon>Terriglobales</taxon>
        <taxon>Acidobacteriaceae</taxon>
        <taxon>Tunturiibacter</taxon>
    </lineage>
</organism>
<keyword evidence="1" id="KW-1133">Transmembrane helix</keyword>
<dbReference type="AlphaFoldDB" id="A0A9X0U3L4"/>
<evidence type="ECO:0000313" key="2">
    <source>
        <dbReference type="EMBL" id="MBB5326902.1"/>
    </source>
</evidence>